<gene>
    <name evidence="2" type="ORF">B0J11DRAFT_87920</name>
</gene>
<feature type="compositionally biased region" description="Pro residues" evidence="1">
    <location>
        <begin position="90"/>
        <end position="103"/>
    </location>
</feature>
<comment type="caution">
    <text evidence="2">The sequence shown here is derived from an EMBL/GenBank/DDBJ whole genome shotgun (WGS) entry which is preliminary data.</text>
</comment>
<name>A0A9P9DF20_9PLEO</name>
<evidence type="ECO:0000313" key="3">
    <source>
        <dbReference type="Proteomes" id="UP000700596"/>
    </source>
</evidence>
<evidence type="ECO:0000256" key="1">
    <source>
        <dbReference type="SAM" id="MobiDB-lite"/>
    </source>
</evidence>
<organism evidence="2 3">
    <name type="scientific">Dendryphion nanum</name>
    <dbReference type="NCBI Taxonomy" id="256645"/>
    <lineage>
        <taxon>Eukaryota</taxon>
        <taxon>Fungi</taxon>
        <taxon>Dikarya</taxon>
        <taxon>Ascomycota</taxon>
        <taxon>Pezizomycotina</taxon>
        <taxon>Dothideomycetes</taxon>
        <taxon>Pleosporomycetidae</taxon>
        <taxon>Pleosporales</taxon>
        <taxon>Torulaceae</taxon>
        <taxon>Dendryphion</taxon>
    </lineage>
</organism>
<dbReference type="Proteomes" id="UP000700596">
    <property type="component" value="Unassembled WGS sequence"/>
</dbReference>
<reference evidence="2" key="1">
    <citation type="journal article" date="2021" name="Nat. Commun.">
        <title>Genetic determinants of endophytism in the Arabidopsis root mycobiome.</title>
        <authorList>
            <person name="Mesny F."/>
            <person name="Miyauchi S."/>
            <person name="Thiergart T."/>
            <person name="Pickel B."/>
            <person name="Atanasova L."/>
            <person name="Karlsson M."/>
            <person name="Huettel B."/>
            <person name="Barry K.W."/>
            <person name="Haridas S."/>
            <person name="Chen C."/>
            <person name="Bauer D."/>
            <person name="Andreopoulos W."/>
            <person name="Pangilinan J."/>
            <person name="LaButti K."/>
            <person name="Riley R."/>
            <person name="Lipzen A."/>
            <person name="Clum A."/>
            <person name="Drula E."/>
            <person name="Henrissat B."/>
            <person name="Kohler A."/>
            <person name="Grigoriev I.V."/>
            <person name="Martin F.M."/>
            <person name="Hacquard S."/>
        </authorList>
    </citation>
    <scope>NUCLEOTIDE SEQUENCE</scope>
    <source>
        <strain evidence="2">MPI-CAGE-CH-0243</strain>
    </source>
</reference>
<accession>A0A9P9DF20</accession>
<feature type="region of interest" description="Disordered" evidence="1">
    <location>
        <begin position="86"/>
        <end position="145"/>
    </location>
</feature>
<dbReference type="EMBL" id="JAGMWT010000013">
    <property type="protein sequence ID" value="KAH7117566.1"/>
    <property type="molecule type" value="Genomic_DNA"/>
</dbReference>
<proteinExistence type="predicted"/>
<dbReference type="AlphaFoldDB" id="A0A9P9DF20"/>
<protein>
    <submittedName>
        <fullName evidence="2">Uncharacterized protein</fullName>
    </submittedName>
</protein>
<keyword evidence="3" id="KW-1185">Reference proteome</keyword>
<sequence length="245" mass="27232">MIFSQMSLAPISSPASPASAQWINACRHSRPNLRTGTTRHESPNHEFLFPQPRPYPLLHSYFLSHPSNPGTGLLPTLPQLSRRTLLHYRPNPPAPHMVPPPLQPEREREAHAEPSHRTRPSAHVPPPSAPQYHATPNPVPKPSFALTAKLSDSHRAVLLAQINSGMRRVAVLRLDARAARSEVRCTRVYPCACVGTRCGEWARGRGERMYISRMGPTVDVGEFPLVFLFLFHLSCGACMWSGVVL</sequence>
<feature type="compositionally biased region" description="Basic and acidic residues" evidence="1">
    <location>
        <begin position="104"/>
        <end position="116"/>
    </location>
</feature>
<evidence type="ECO:0000313" key="2">
    <source>
        <dbReference type="EMBL" id="KAH7117566.1"/>
    </source>
</evidence>